<dbReference type="PANTHER" id="PTHR43424:SF1">
    <property type="entry name" value="LOCUS PUTATIVE PROTEIN 1-RELATED"/>
    <property type="match status" value="1"/>
</dbReference>
<evidence type="ECO:0000256" key="1">
    <source>
        <dbReference type="SAM" id="MobiDB-lite"/>
    </source>
</evidence>
<feature type="compositionally biased region" description="Low complexity" evidence="1">
    <location>
        <begin position="430"/>
        <end position="447"/>
    </location>
</feature>
<keyword evidence="2" id="KW-1133">Transmembrane helix</keyword>
<dbReference type="Proteomes" id="UP000270261">
    <property type="component" value="Unassembled WGS sequence"/>
</dbReference>
<dbReference type="AlphaFoldDB" id="A0A3R8LQJ2"/>
<feature type="transmembrane region" description="Helical" evidence="2">
    <location>
        <begin position="127"/>
        <end position="150"/>
    </location>
</feature>
<evidence type="ECO:0008006" key="5">
    <source>
        <dbReference type="Google" id="ProtNLM"/>
    </source>
</evidence>
<evidence type="ECO:0000256" key="2">
    <source>
        <dbReference type="SAM" id="Phobius"/>
    </source>
</evidence>
<feature type="transmembrane region" description="Helical" evidence="2">
    <location>
        <begin position="391"/>
        <end position="411"/>
    </location>
</feature>
<feature type="transmembrane region" description="Helical" evidence="2">
    <location>
        <begin position="367"/>
        <end position="385"/>
    </location>
</feature>
<feature type="transmembrane region" description="Helical" evidence="2">
    <location>
        <begin position="298"/>
        <end position="318"/>
    </location>
</feature>
<proteinExistence type="predicted"/>
<feature type="transmembrane region" description="Helical" evidence="2">
    <location>
        <begin position="260"/>
        <end position="286"/>
    </location>
</feature>
<dbReference type="RefSeq" id="WP_125096203.1">
    <property type="nucleotide sequence ID" value="NZ_RRUE01000002.1"/>
</dbReference>
<dbReference type="InterPro" id="IPR052556">
    <property type="entry name" value="PolySynth_Transporter"/>
</dbReference>
<comment type="caution">
    <text evidence="3">The sequence shown here is derived from an EMBL/GenBank/DDBJ whole genome shotgun (WGS) entry which is preliminary data.</text>
</comment>
<keyword evidence="2" id="KW-0812">Transmembrane</keyword>
<dbReference type="PANTHER" id="PTHR43424">
    <property type="entry name" value="LOCUS PUTATIVE PROTEIN 1-RELATED"/>
    <property type="match status" value="1"/>
</dbReference>
<reference evidence="3 4" key="1">
    <citation type="submission" date="2018-11" db="EMBL/GenBank/DDBJ databases">
        <title>Genome sequencing of Lautropia sp. KCOM 2505 (= ChDC F240).</title>
        <authorList>
            <person name="Kook J.-K."/>
            <person name="Park S.-N."/>
            <person name="Lim Y.K."/>
        </authorList>
    </citation>
    <scope>NUCLEOTIDE SEQUENCE [LARGE SCALE GENOMIC DNA]</scope>
    <source>
        <strain evidence="3 4">KCOM 2505</strain>
    </source>
</reference>
<feature type="transmembrane region" description="Helical" evidence="2">
    <location>
        <begin position="217"/>
        <end position="240"/>
    </location>
</feature>
<feature type="transmembrane region" description="Helical" evidence="2">
    <location>
        <begin position="53"/>
        <end position="72"/>
    </location>
</feature>
<keyword evidence="2" id="KW-0472">Membrane</keyword>
<feature type="transmembrane region" description="Helical" evidence="2">
    <location>
        <begin position="162"/>
        <end position="180"/>
    </location>
</feature>
<sequence length="481" mass="51390">MARISRKSLGSFYRTHQSSLYTFIMLAAERVLQMCIGLWIASHIARRFDHATFANWQIAMSLWLVFGTIGSISGERVLLPRICAEPPETMPRLWNTALAAKIISGLLTAVPLVLWCATMPDPTILQLALLWAVVLLIGQPVSLAVHELYAQENFRFPQIARIIGMFTRLGVVVWVMAVGGPVTWVVWGWIGEIGMLTILLCWRWIPQRRIHLGLVDWKLMFNLFAQGAALAVASSASVALSRIDRVTLGKTMPADVLSQYAAAMTLLEAAFAFGAMLAVVVGAKTLFKPGAINRNHHIGLALFAGGIAFCLTLVLDLIANPLMTAIYGAKYADSATYLRIAAGLLPLVFAQAILQAPLLIRATKTYHVTKAVTAFGLGAAVATLAAHHEMYTWISAGAYVGYLTLILFDLCELRRRSAEIYGTAASPAAEGAVTAASSPAATTSPTPAAAPVPAPAAATPASPASPGTPATPATEPHSNPT</sequence>
<organism evidence="3 4">
    <name type="scientific">Lautropia dentalis</name>
    <dbReference type="NCBI Taxonomy" id="2490857"/>
    <lineage>
        <taxon>Bacteria</taxon>
        <taxon>Pseudomonadati</taxon>
        <taxon>Pseudomonadota</taxon>
        <taxon>Betaproteobacteria</taxon>
        <taxon>Burkholderiales</taxon>
        <taxon>Burkholderiaceae</taxon>
        <taxon>Lautropia</taxon>
    </lineage>
</organism>
<name>A0A3R8LQJ2_9BURK</name>
<evidence type="ECO:0000313" key="3">
    <source>
        <dbReference type="EMBL" id="RRN44004.1"/>
    </source>
</evidence>
<feature type="region of interest" description="Disordered" evidence="1">
    <location>
        <begin position="430"/>
        <end position="481"/>
    </location>
</feature>
<feature type="transmembrane region" description="Helical" evidence="2">
    <location>
        <begin position="93"/>
        <end position="115"/>
    </location>
</feature>
<feature type="transmembrane region" description="Helical" evidence="2">
    <location>
        <begin position="186"/>
        <end position="205"/>
    </location>
</feature>
<feature type="transmembrane region" description="Helical" evidence="2">
    <location>
        <begin position="338"/>
        <end position="360"/>
    </location>
</feature>
<feature type="compositionally biased region" description="Low complexity" evidence="1">
    <location>
        <begin position="455"/>
        <end position="481"/>
    </location>
</feature>
<accession>A0A3R8LQJ2</accession>
<evidence type="ECO:0000313" key="4">
    <source>
        <dbReference type="Proteomes" id="UP000270261"/>
    </source>
</evidence>
<protein>
    <recommendedName>
        <fullName evidence="5">Lipopolysaccharide biosynthesis protein</fullName>
    </recommendedName>
</protein>
<dbReference type="OrthoDB" id="88014at2"/>
<keyword evidence="4" id="KW-1185">Reference proteome</keyword>
<feature type="transmembrane region" description="Helical" evidence="2">
    <location>
        <begin position="20"/>
        <end position="41"/>
    </location>
</feature>
<dbReference type="EMBL" id="RRUE01000002">
    <property type="protein sequence ID" value="RRN44004.1"/>
    <property type="molecule type" value="Genomic_DNA"/>
</dbReference>
<gene>
    <name evidence="3" type="ORF">EHV23_11515</name>
</gene>